<organism evidence="3 4">
    <name type="scientific">Frankliniella occidentalis</name>
    <name type="common">Western flower thrips</name>
    <name type="synonym">Euthrips occidentalis</name>
    <dbReference type="NCBI Taxonomy" id="133901"/>
    <lineage>
        <taxon>Eukaryota</taxon>
        <taxon>Metazoa</taxon>
        <taxon>Ecdysozoa</taxon>
        <taxon>Arthropoda</taxon>
        <taxon>Hexapoda</taxon>
        <taxon>Insecta</taxon>
        <taxon>Pterygota</taxon>
        <taxon>Neoptera</taxon>
        <taxon>Paraneoptera</taxon>
        <taxon>Thysanoptera</taxon>
        <taxon>Terebrantia</taxon>
        <taxon>Thripoidea</taxon>
        <taxon>Thripidae</taxon>
        <taxon>Frankliniella</taxon>
    </lineage>
</organism>
<dbReference type="Proteomes" id="UP000504606">
    <property type="component" value="Unplaced"/>
</dbReference>
<gene>
    <name evidence="4" type="primary">LOC113204751</name>
</gene>
<dbReference type="GeneID" id="113204751"/>
<accession>A0A6J1SAU5</accession>
<sequence length="131" mass="13312">MNAPLTVLLAVLAVLDLTAALHLAASSADNTAVGPDQPLPVSVDPAAAPPAPPALLAATQTRGAEAVGAVDAQPKPPALLAATRTQGAEAVGAVGTAAALSRRRRHMVFRPLFASRQRNNARSGRRRANGF</sequence>
<proteinExistence type="predicted"/>
<evidence type="ECO:0000313" key="4">
    <source>
        <dbReference type="RefSeq" id="XP_026275821.1"/>
    </source>
</evidence>
<keyword evidence="3" id="KW-1185">Reference proteome</keyword>
<feature type="chain" id="PRO_5027023336" evidence="2">
    <location>
        <begin position="21"/>
        <end position="131"/>
    </location>
</feature>
<protein>
    <submittedName>
        <fullName evidence="4">Uncharacterized protein LOC113204751</fullName>
    </submittedName>
</protein>
<evidence type="ECO:0000313" key="3">
    <source>
        <dbReference type="Proteomes" id="UP000504606"/>
    </source>
</evidence>
<evidence type="ECO:0000256" key="2">
    <source>
        <dbReference type="SAM" id="SignalP"/>
    </source>
</evidence>
<dbReference type="KEGG" id="foc:113204751"/>
<dbReference type="AlphaFoldDB" id="A0A6J1SAU5"/>
<name>A0A6J1SAU5_FRAOC</name>
<keyword evidence="2" id="KW-0732">Signal</keyword>
<feature type="signal peptide" evidence="2">
    <location>
        <begin position="1"/>
        <end position="20"/>
    </location>
</feature>
<dbReference type="RefSeq" id="XP_026275821.1">
    <property type="nucleotide sequence ID" value="XM_026420036.2"/>
</dbReference>
<feature type="region of interest" description="Disordered" evidence="1">
    <location>
        <begin position="29"/>
        <end position="53"/>
    </location>
</feature>
<evidence type="ECO:0000256" key="1">
    <source>
        <dbReference type="SAM" id="MobiDB-lite"/>
    </source>
</evidence>
<reference evidence="4" key="1">
    <citation type="submission" date="2025-08" db="UniProtKB">
        <authorList>
            <consortium name="RefSeq"/>
        </authorList>
    </citation>
    <scope>IDENTIFICATION</scope>
    <source>
        <tissue evidence="4">Whole organism</tissue>
    </source>
</reference>